<dbReference type="Pfam" id="PF00481">
    <property type="entry name" value="PP2C"/>
    <property type="match status" value="1"/>
</dbReference>
<dbReference type="EC" id="3.1.3.16" evidence="3"/>
<protein>
    <recommendedName>
        <fullName evidence="3">protein-serine/threonine phosphatase</fullName>
        <ecNumber evidence="3">3.1.3.16</ecNumber>
    </recommendedName>
</protein>
<dbReference type="GO" id="GO:0046872">
    <property type="term" value="F:metal ion binding"/>
    <property type="evidence" value="ECO:0007669"/>
    <property type="project" value="UniProtKB-KW"/>
</dbReference>
<dbReference type="PROSITE" id="PS01032">
    <property type="entry name" value="PPM_1"/>
    <property type="match status" value="1"/>
</dbReference>
<evidence type="ECO:0000256" key="6">
    <source>
        <dbReference type="ARBA" id="ARBA00022842"/>
    </source>
</evidence>
<keyword evidence="8" id="KW-0464">Manganese</keyword>
<comment type="cofactor">
    <cofactor evidence="1">
        <name>Mn(2+)</name>
        <dbReference type="ChEBI" id="CHEBI:29035"/>
    </cofactor>
</comment>
<dbReference type="GO" id="GO:0004722">
    <property type="term" value="F:protein serine/threonine phosphatase activity"/>
    <property type="evidence" value="ECO:0007669"/>
    <property type="project" value="UniProtKB-EC"/>
</dbReference>
<evidence type="ECO:0000259" key="9">
    <source>
        <dbReference type="PROSITE" id="PS51746"/>
    </source>
</evidence>
<dbReference type="AlphaFoldDB" id="A0A0B2RHF4"/>
<gene>
    <name evidence="10" type="ORF">glysoja_030505</name>
</gene>
<dbReference type="CDD" id="cd00143">
    <property type="entry name" value="PP2Cc"/>
    <property type="match status" value="1"/>
</dbReference>
<feature type="domain" description="PPM-type phosphatase" evidence="9">
    <location>
        <begin position="1"/>
        <end position="147"/>
    </location>
</feature>
<reference evidence="10" key="1">
    <citation type="submission" date="2014-07" db="EMBL/GenBank/DDBJ databases">
        <title>Identification of a novel salt tolerance gene in wild soybean by whole-genome sequencing.</title>
        <authorList>
            <person name="Lam H.-M."/>
            <person name="Qi X."/>
            <person name="Li M.-W."/>
            <person name="Liu X."/>
            <person name="Xie M."/>
            <person name="Ni M."/>
            <person name="Xu X."/>
        </authorList>
    </citation>
    <scope>NUCLEOTIDE SEQUENCE [LARGE SCALE GENOMIC DNA]</scope>
    <source>
        <tissue evidence="10">Root</tissue>
    </source>
</reference>
<keyword evidence="7" id="KW-0904">Protein phosphatase</keyword>
<evidence type="ECO:0000256" key="5">
    <source>
        <dbReference type="ARBA" id="ARBA00022801"/>
    </source>
</evidence>
<organism evidence="10">
    <name type="scientific">Glycine soja</name>
    <name type="common">Wild soybean</name>
    <dbReference type="NCBI Taxonomy" id="3848"/>
    <lineage>
        <taxon>Eukaryota</taxon>
        <taxon>Viridiplantae</taxon>
        <taxon>Streptophyta</taxon>
        <taxon>Embryophyta</taxon>
        <taxon>Tracheophyta</taxon>
        <taxon>Spermatophyta</taxon>
        <taxon>Magnoliopsida</taxon>
        <taxon>eudicotyledons</taxon>
        <taxon>Gunneridae</taxon>
        <taxon>Pentapetalae</taxon>
        <taxon>rosids</taxon>
        <taxon>fabids</taxon>
        <taxon>Fabales</taxon>
        <taxon>Fabaceae</taxon>
        <taxon>Papilionoideae</taxon>
        <taxon>50 kb inversion clade</taxon>
        <taxon>NPAAA clade</taxon>
        <taxon>indigoferoid/millettioid clade</taxon>
        <taxon>Phaseoleae</taxon>
        <taxon>Glycine</taxon>
        <taxon>Glycine subgen. Soja</taxon>
    </lineage>
</organism>
<keyword evidence="4" id="KW-0479">Metal-binding</keyword>
<dbReference type="Proteomes" id="UP000053555">
    <property type="component" value="Unassembled WGS sequence"/>
</dbReference>
<keyword evidence="5" id="KW-0378">Hydrolase</keyword>
<dbReference type="InterPro" id="IPR015655">
    <property type="entry name" value="PP2C"/>
</dbReference>
<dbReference type="EMBL" id="KN649265">
    <property type="protein sequence ID" value="KHN34051.1"/>
    <property type="molecule type" value="Genomic_DNA"/>
</dbReference>
<name>A0A0B2RHF4_GLYSO</name>
<dbReference type="InterPro" id="IPR001932">
    <property type="entry name" value="PPM-type_phosphatase-like_dom"/>
</dbReference>
<evidence type="ECO:0000313" key="10">
    <source>
        <dbReference type="EMBL" id="KHN34051.1"/>
    </source>
</evidence>
<proteinExistence type="predicted"/>
<evidence type="ECO:0000256" key="3">
    <source>
        <dbReference type="ARBA" id="ARBA00013081"/>
    </source>
</evidence>
<sequence length="147" mass="16456">MEDSVLVQPSFTQGFHYFGIFDGHGCSHVATMCKERLHEIVNEEIDSAHENLEWKLTMENRFARMDDEVNCKSQSNQTFTCRCELQTPHCDAVGFTVAIVTPDKLVVSNCGDSRTVLCQKGVVIPLSSENSSPISHSLPILSNKFDF</sequence>
<dbReference type="InterPro" id="IPR036457">
    <property type="entry name" value="PPM-type-like_dom_sf"/>
</dbReference>
<evidence type="ECO:0000256" key="2">
    <source>
        <dbReference type="ARBA" id="ARBA00001946"/>
    </source>
</evidence>
<keyword evidence="6" id="KW-0460">Magnesium</keyword>
<comment type="cofactor">
    <cofactor evidence="2">
        <name>Mg(2+)</name>
        <dbReference type="ChEBI" id="CHEBI:18420"/>
    </cofactor>
</comment>
<dbReference type="SUPFAM" id="SSF81606">
    <property type="entry name" value="PP2C-like"/>
    <property type="match status" value="1"/>
</dbReference>
<evidence type="ECO:0000256" key="4">
    <source>
        <dbReference type="ARBA" id="ARBA00022723"/>
    </source>
</evidence>
<dbReference type="InterPro" id="IPR000222">
    <property type="entry name" value="PP2C_BS"/>
</dbReference>
<dbReference type="PANTHER" id="PTHR47992">
    <property type="entry name" value="PROTEIN PHOSPHATASE"/>
    <property type="match status" value="1"/>
</dbReference>
<evidence type="ECO:0000256" key="1">
    <source>
        <dbReference type="ARBA" id="ARBA00001936"/>
    </source>
</evidence>
<accession>A0A0B2RHF4</accession>
<dbReference type="PROSITE" id="PS51746">
    <property type="entry name" value="PPM_2"/>
    <property type="match status" value="1"/>
</dbReference>
<evidence type="ECO:0000256" key="8">
    <source>
        <dbReference type="ARBA" id="ARBA00023211"/>
    </source>
</evidence>
<dbReference type="Gene3D" id="3.60.40.10">
    <property type="entry name" value="PPM-type phosphatase domain"/>
    <property type="match status" value="1"/>
</dbReference>
<evidence type="ECO:0000256" key="7">
    <source>
        <dbReference type="ARBA" id="ARBA00022912"/>
    </source>
</evidence>